<gene>
    <name evidence="11" type="primary">orf2</name>
    <name evidence="11" type="ORF">C0990_000029</name>
</gene>
<comment type="similarity">
    <text evidence="1">Belongs to the DNA polymerase type-B family.</text>
</comment>
<sequence length="179" mass="21596">MFKNCFEDMLNLNNYTWYSHNLGGFDVVFILKILLDNYTKTRVQFKDGKPWSIKVSLTTKDTNNKNITKNIVFKDSYKILPLSIRNLIKTLVITTQKLYFPYLFMKTDNINYEGKFPDKSFFYNISYLEYKKIAEEFKDKNWILKDELLKYLKNDIVLLYQIIDKFSKEIYELENLISY</sequence>
<evidence type="ECO:0000256" key="5">
    <source>
        <dbReference type="ARBA" id="ARBA00022695"/>
    </source>
</evidence>
<evidence type="ECO:0000256" key="6">
    <source>
        <dbReference type="ARBA" id="ARBA00022705"/>
    </source>
</evidence>
<keyword evidence="7" id="KW-0239">DNA-directed DNA polymerase</keyword>
<dbReference type="PANTHER" id="PTHR33568:SF3">
    <property type="entry name" value="DNA-DIRECTED DNA POLYMERASE"/>
    <property type="match status" value="1"/>
</dbReference>
<evidence type="ECO:0000256" key="8">
    <source>
        <dbReference type="ARBA" id="ARBA00023125"/>
    </source>
</evidence>
<evidence type="ECO:0000313" key="11">
    <source>
        <dbReference type="EMBL" id="AYE93374.1"/>
    </source>
</evidence>
<keyword evidence="6" id="KW-0235">DNA replication</keyword>
<keyword evidence="11" id="KW-0496">Mitochondrion</keyword>
<dbReference type="GO" id="GO:0000166">
    <property type="term" value="F:nucleotide binding"/>
    <property type="evidence" value="ECO:0007669"/>
    <property type="project" value="InterPro"/>
</dbReference>
<dbReference type="GO" id="GO:0003677">
    <property type="term" value="F:DNA binding"/>
    <property type="evidence" value="ECO:0007669"/>
    <property type="project" value="UniProtKB-KW"/>
</dbReference>
<keyword evidence="4" id="KW-0808">Transferase</keyword>
<dbReference type="InterPro" id="IPR012337">
    <property type="entry name" value="RNaseH-like_sf"/>
</dbReference>
<keyword evidence="8" id="KW-0238">DNA-binding</keyword>
<dbReference type="Gene3D" id="3.30.420.10">
    <property type="entry name" value="Ribonuclease H-like superfamily/Ribonuclease H"/>
    <property type="match status" value="1"/>
</dbReference>
<comment type="catalytic activity">
    <reaction evidence="9">
        <text>DNA(n) + a 2'-deoxyribonucleoside 5'-triphosphate = DNA(n+1) + diphosphate</text>
        <dbReference type="Rhea" id="RHEA:22508"/>
        <dbReference type="Rhea" id="RHEA-COMP:17339"/>
        <dbReference type="Rhea" id="RHEA-COMP:17340"/>
        <dbReference type="ChEBI" id="CHEBI:33019"/>
        <dbReference type="ChEBI" id="CHEBI:61560"/>
        <dbReference type="ChEBI" id="CHEBI:173112"/>
        <dbReference type="EC" id="2.7.7.7"/>
    </reaction>
</comment>
<reference evidence="11" key="1">
    <citation type="submission" date="2018-08" db="EMBL/GenBank/DDBJ databases">
        <title>Comparative mitochondrial genomics of the basidiomycete Termitomyces.</title>
        <authorList>
            <person name="Nieuwenhuis M."/>
        </authorList>
    </citation>
    <scope>NUCLEOTIDE SEQUENCE</scope>
    <source>
        <strain evidence="11">T123</strain>
    </source>
</reference>
<feature type="domain" description="DNA-directed DNA polymerase family B mitochondria/virus" evidence="10">
    <location>
        <begin position="10"/>
        <end position="172"/>
    </location>
</feature>
<keyword evidence="5" id="KW-0548">Nucleotidyltransferase</keyword>
<dbReference type="AlphaFoldDB" id="A0A386TYQ4"/>
<protein>
    <recommendedName>
        <fullName evidence="3">Probable DNA polymerase</fullName>
        <ecNumber evidence="2">2.7.7.7</ecNumber>
    </recommendedName>
</protein>
<dbReference type="EC" id="2.7.7.7" evidence="2"/>
<geneLocation type="mitochondrion" evidence="11"/>
<evidence type="ECO:0000256" key="1">
    <source>
        <dbReference type="ARBA" id="ARBA00005755"/>
    </source>
</evidence>
<evidence type="ECO:0000256" key="7">
    <source>
        <dbReference type="ARBA" id="ARBA00022932"/>
    </source>
</evidence>
<name>A0A386TYQ4_9AGAR</name>
<organism evidence="11">
    <name type="scientific">Termitomyces sp</name>
    <dbReference type="NCBI Taxonomy" id="1916073"/>
    <lineage>
        <taxon>Eukaryota</taxon>
        <taxon>Fungi</taxon>
        <taxon>Dikarya</taxon>
        <taxon>Basidiomycota</taxon>
        <taxon>Agaricomycotina</taxon>
        <taxon>Agaricomycetes</taxon>
        <taxon>Agaricomycetidae</taxon>
        <taxon>Agaricales</taxon>
        <taxon>Tricholomatineae</taxon>
        <taxon>Lyophyllaceae</taxon>
        <taxon>Termitomyces</taxon>
    </lineage>
</organism>
<accession>A0A386TYQ4</accession>
<proteinExistence type="inferred from homology"/>
<evidence type="ECO:0000256" key="3">
    <source>
        <dbReference type="ARBA" id="ARBA00014385"/>
    </source>
</evidence>
<dbReference type="PANTHER" id="PTHR33568">
    <property type="entry name" value="DNA POLYMERASE"/>
    <property type="match status" value="1"/>
</dbReference>
<dbReference type="SUPFAM" id="SSF53098">
    <property type="entry name" value="Ribonuclease H-like"/>
    <property type="match status" value="1"/>
</dbReference>
<evidence type="ECO:0000256" key="2">
    <source>
        <dbReference type="ARBA" id="ARBA00012417"/>
    </source>
</evidence>
<dbReference type="InterPro" id="IPR036397">
    <property type="entry name" value="RNaseH_sf"/>
</dbReference>
<dbReference type="GO" id="GO:0003887">
    <property type="term" value="F:DNA-directed DNA polymerase activity"/>
    <property type="evidence" value="ECO:0007669"/>
    <property type="project" value="UniProtKB-KW"/>
</dbReference>
<evidence type="ECO:0000256" key="4">
    <source>
        <dbReference type="ARBA" id="ARBA00022679"/>
    </source>
</evidence>
<dbReference type="EMBL" id="MH725798">
    <property type="protein sequence ID" value="AYE93374.1"/>
    <property type="molecule type" value="Genomic_DNA"/>
</dbReference>
<dbReference type="Pfam" id="PF03175">
    <property type="entry name" value="DNA_pol_B_2"/>
    <property type="match status" value="1"/>
</dbReference>
<evidence type="ECO:0000259" key="10">
    <source>
        <dbReference type="Pfam" id="PF03175"/>
    </source>
</evidence>
<dbReference type="InterPro" id="IPR004868">
    <property type="entry name" value="DNA-dir_DNA_pol_B_mt/vir"/>
</dbReference>
<dbReference type="GO" id="GO:0006260">
    <property type="term" value="P:DNA replication"/>
    <property type="evidence" value="ECO:0007669"/>
    <property type="project" value="UniProtKB-KW"/>
</dbReference>
<evidence type="ECO:0000256" key="9">
    <source>
        <dbReference type="ARBA" id="ARBA00049244"/>
    </source>
</evidence>